<gene>
    <name evidence="6" type="ORF">FOA43_003812</name>
</gene>
<dbReference type="EC" id="2.7.-.-" evidence="4"/>
<keyword evidence="2 4" id="KW-0808">Transferase</keyword>
<feature type="compositionally biased region" description="Acidic residues" evidence="5">
    <location>
        <begin position="287"/>
        <end position="298"/>
    </location>
</feature>
<organism evidence="6 7">
    <name type="scientific">Eeniella nana</name>
    <name type="common">Yeast</name>
    <name type="synonym">Brettanomyces nanus</name>
    <dbReference type="NCBI Taxonomy" id="13502"/>
    <lineage>
        <taxon>Eukaryota</taxon>
        <taxon>Fungi</taxon>
        <taxon>Dikarya</taxon>
        <taxon>Ascomycota</taxon>
        <taxon>Saccharomycotina</taxon>
        <taxon>Pichiomycetes</taxon>
        <taxon>Pichiales</taxon>
        <taxon>Pichiaceae</taxon>
        <taxon>Brettanomyces</taxon>
    </lineage>
</organism>
<dbReference type="EMBL" id="CP064815">
    <property type="protein sequence ID" value="QPG76423.1"/>
    <property type="molecule type" value="Genomic_DNA"/>
</dbReference>
<dbReference type="KEGG" id="bnn:FOA43_003812"/>
<dbReference type="Proteomes" id="UP000662931">
    <property type="component" value="Chromosome 4"/>
</dbReference>
<feature type="region of interest" description="Disordered" evidence="5">
    <location>
        <begin position="281"/>
        <end position="303"/>
    </location>
</feature>
<evidence type="ECO:0000313" key="6">
    <source>
        <dbReference type="EMBL" id="QPG76423.1"/>
    </source>
</evidence>
<dbReference type="PANTHER" id="PTHR12400:SF103">
    <property type="entry name" value="INOSITOL POLYPHOSPHATE MULTIKINASE"/>
    <property type="match status" value="1"/>
</dbReference>
<dbReference type="RefSeq" id="XP_038779988.1">
    <property type="nucleotide sequence ID" value="XM_038924060.1"/>
</dbReference>
<comment type="similarity">
    <text evidence="1 4">Belongs to the inositol phosphokinase (IPK) family.</text>
</comment>
<proteinExistence type="inferred from homology"/>
<evidence type="ECO:0000313" key="7">
    <source>
        <dbReference type="Proteomes" id="UP000662931"/>
    </source>
</evidence>
<reference evidence="6" key="1">
    <citation type="submission" date="2020-10" db="EMBL/GenBank/DDBJ databases">
        <authorList>
            <person name="Roach M.J.R."/>
        </authorList>
    </citation>
    <scope>NUCLEOTIDE SEQUENCE</scope>
    <source>
        <strain evidence="6">CBS 1945</strain>
    </source>
</reference>
<dbReference type="InterPro" id="IPR005522">
    <property type="entry name" value="IPK"/>
</dbReference>
<protein>
    <recommendedName>
        <fullName evidence="4">Kinase</fullName>
        <ecNumber evidence="4">2.7.-.-</ecNumber>
    </recommendedName>
</protein>
<sequence>MYKGFLFMVTPFVPLQHQVAGHNGSMQSVDGSLFCKAAKHREIKFYNDSHGKMMDPSDSLALGSLLIDWMPVYLGTLDPGLSDELSSKKSDIVDGNQNTLGKVGQNETFLVLENVLYGYRKPNIMDIKLGNILYDETADKAKVERMKEVSRSTTSGSLSFRICGVQISDDFHGELPASIENCKMEDVCHRKPDGYLTFDKRFGRSLTETSVRDALRLFFRGNCLAKVIQDKIVDNFVIRLQTLYNCLLDTEVRIISGSLLFVLEDDEQRWKDMEYEDPVLEERLIDDSDDEEEEEEEGGGGSIISSSLSCLKFIDFAHARYTPGEGYDEGLIKGVENLLKLMADI</sequence>
<dbReference type="GO" id="GO:0008440">
    <property type="term" value="F:inositol-1,4,5-trisphosphate 3-kinase activity"/>
    <property type="evidence" value="ECO:0007669"/>
    <property type="project" value="TreeGrafter"/>
</dbReference>
<evidence type="ECO:0000256" key="3">
    <source>
        <dbReference type="ARBA" id="ARBA00022777"/>
    </source>
</evidence>
<dbReference type="GO" id="GO:0005737">
    <property type="term" value="C:cytoplasm"/>
    <property type="evidence" value="ECO:0007669"/>
    <property type="project" value="TreeGrafter"/>
</dbReference>
<accession>A0A875S678</accession>
<dbReference type="SUPFAM" id="SSF56104">
    <property type="entry name" value="SAICAR synthase-like"/>
    <property type="match status" value="1"/>
</dbReference>
<evidence type="ECO:0000256" key="2">
    <source>
        <dbReference type="ARBA" id="ARBA00022679"/>
    </source>
</evidence>
<evidence type="ECO:0000256" key="5">
    <source>
        <dbReference type="SAM" id="MobiDB-lite"/>
    </source>
</evidence>
<evidence type="ECO:0000256" key="1">
    <source>
        <dbReference type="ARBA" id="ARBA00007374"/>
    </source>
</evidence>
<dbReference type="GO" id="GO:0046854">
    <property type="term" value="P:phosphatidylinositol phosphate biosynthetic process"/>
    <property type="evidence" value="ECO:0007669"/>
    <property type="project" value="TreeGrafter"/>
</dbReference>
<dbReference type="InterPro" id="IPR038286">
    <property type="entry name" value="IPK_sf"/>
</dbReference>
<dbReference type="GO" id="GO:0032958">
    <property type="term" value="P:inositol phosphate biosynthetic process"/>
    <property type="evidence" value="ECO:0007669"/>
    <property type="project" value="InterPro"/>
</dbReference>
<dbReference type="Pfam" id="PF03770">
    <property type="entry name" value="IPK"/>
    <property type="match status" value="1"/>
</dbReference>
<dbReference type="GeneID" id="62197212"/>
<dbReference type="AlphaFoldDB" id="A0A875S678"/>
<evidence type="ECO:0000256" key="4">
    <source>
        <dbReference type="RuleBase" id="RU363090"/>
    </source>
</evidence>
<dbReference type="PANTHER" id="PTHR12400">
    <property type="entry name" value="INOSITOL POLYPHOSPHATE KINASE"/>
    <property type="match status" value="1"/>
</dbReference>
<dbReference type="GO" id="GO:0005634">
    <property type="term" value="C:nucleus"/>
    <property type="evidence" value="ECO:0007669"/>
    <property type="project" value="TreeGrafter"/>
</dbReference>
<keyword evidence="3 4" id="KW-0418">Kinase</keyword>
<dbReference type="GO" id="GO:0000824">
    <property type="term" value="F:inositol-1,4,5,6-tetrakisphosphate 3-kinase activity"/>
    <property type="evidence" value="ECO:0007669"/>
    <property type="project" value="TreeGrafter"/>
</dbReference>
<name>A0A875S678_EENNA</name>
<dbReference type="OrthoDB" id="338650at2759"/>
<keyword evidence="7" id="KW-1185">Reference proteome</keyword>
<dbReference type="Gene3D" id="3.30.470.160">
    <property type="entry name" value="Inositol polyphosphate kinase"/>
    <property type="match status" value="1"/>
</dbReference>